<sequence>MDFLNQSSLTLDEWSRVEFPIQNETESLILNMIYDGYNNLNIQRNKYKLLRNYLKLQNKYDYEIFLSFFKDKIVKANKKGDFNINLDLDKSKKIKLSNSDKIRLKNSILLLDNNSNVEDNIIEFKLLNELIKYSKFISKGKSLINDKKVLIAYINIFVLYNEFKNEMNYIFSDIVNQIIQLNINNINVNFIFKHISYLYEHNSIFKYKTLSLYDHQKDLFKIFKDKLSVPKLIFYCAPTSSGKTLSPVALTNQYKVIFVCAAKHIGLSLANSAFNLGIKIGFAFGCDDMDKIRLNYNAINKYKTNKYGKKIPDYSDGTNVEIMICDLMSYKLAMRYMSTFNDVNDLVLFWDEPTIGLDSKENYLHDIIQENWKENIIPNIVLSCATLPKKEEINQIIEKSKNKFEDLYFDYIESVDQLSNICIYDIYGNIIIPHLHFDSYENICEFLSIQGKKYYKFFDCSECAKFLLFLENEFDDSCIKDNFSTLADISLYKIKDIYVNTILQIGKDKWDQLKLLYDKKYPKKNTICKNVGIDITTSNANSLTNGPTLFISDNIENVCKYLLVKAQLDDNIIKNIEKKIDYNRKIMKQLTQHKKDYEDKIEQYKDCENKMTNMRLPPDVLELNSLIEKLENNLISLSLENKYKPNSKDHYERWQLTTEINYEESDVFTSQLGDNDIKEIVELYNIKSLYKLLMLMGIGVFSNNIIQEDKDNKYVKEDNNKYIENMKKLAQNKSLYLIIANSDYIYGTNYQFSHCYLSKDMKDLTQEKIIQCIGRIGRQEKNKHFSFRFRSQEQINIFYSINKNSIESENMNRLFI</sequence>
<evidence type="ECO:0000313" key="2">
    <source>
        <dbReference type="EMBL" id="XDO02292.1"/>
    </source>
</evidence>
<accession>A0AB39JCB3</accession>
<proteinExistence type="predicted"/>
<feature type="coiled-coil region" evidence="1">
    <location>
        <begin position="587"/>
        <end position="640"/>
    </location>
</feature>
<reference evidence="2" key="1">
    <citation type="submission" date="2024-03" db="EMBL/GenBank/DDBJ databases">
        <title>Eukaryotic viruses encode the ribosomal protein eL40.</title>
        <authorList>
            <person name="Thomy J."/>
            <person name="Schvarcz C.R."/>
            <person name="McBeain K.A."/>
            <person name="Edwards K.F."/>
            <person name="Steward G.F."/>
        </authorList>
    </citation>
    <scope>NUCLEOTIDE SEQUENCE</scope>
    <source>
        <strain evidence="2">FloV-SA2</strain>
    </source>
</reference>
<gene>
    <name evidence="2" type="ORF">FloV-SA2_00474</name>
</gene>
<dbReference type="SUPFAM" id="SSF52540">
    <property type="entry name" value="P-loop containing nucleoside triphosphate hydrolases"/>
    <property type="match status" value="1"/>
</dbReference>
<evidence type="ECO:0000256" key="1">
    <source>
        <dbReference type="SAM" id="Coils"/>
    </source>
</evidence>
<protein>
    <submittedName>
        <fullName evidence="2">Uncharacterized protein</fullName>
    </submittedName>
</protein>
<organism evidence="2">
    <name type="scientific">Florenciella sp. virus SA2</name>
    <dbReference type="NCBI Taxonomy" id="3240092"/>
    <lineage>
        <taxon>Viruses</taxon>
    </lineage>
</organism>
<dbReference type="EMBL" id="PP542043">
    <property type="protein sequence ID" value="XDO02292.1"/>
    <property type="molecule type" value="Genomic_DNA"/>
</dbReference>
<dbReference type="InterPro" id="IPR027417">
    <property type="entry name" value="P-loop_NTPase"/>
</dbReference>
<keyword evidence="1" id="KW-0175">Coiled coil</keyword>
<name>A0AB39JCB3_9VIRU</name>